<feature type="signal peptide" evidence="2">
    <location>
        <begin position="1"/>
        <end position="16"/>
    </location>
</feature>
<accession>G5H8F3</accession>
<name>G5H8F3_9BACT</name>
<proteinExistence type="predicted"/>
<protein>
    <recommendedName>
        <fullName evidence="5">DUF4369 domain-containing protein</fullName>
    </recommendedName>
</protein>
<dbReference type="eggNOG" id="ENOG5030EXX">
    <property type="taxonomic scope" value="Bacteria"/>
</dbReference>
<feature type="region of interest" description="Disordered" evidence="1">
    <location>
        <begin position="131"/>
        <end position="158"/>
    </location>
</feature>
<keyword evidence="2" id="KW-0732">Signal</keyword>
<keyword evidence="4" id="KW-1185">Reference proteome</keyword>
<dbReference type="Proteomes" id="UP000006008">
    <property type="component" value="Unassembled WGS sequence"/>
</dbReference>
<evidence type="ECO:0000256" key="1">
    <source>
        <dbReference type="SAM" id="MobiDB-lite"/>
    </source>
</evidence>
<dbReference type="PATRIC" id="fig|742725.3.peg.1287"/>
<dbReference type="AlphaFoldDB" id="G5H8F3"/>
<dbReference type="EMBL" id="ADLD01000011">
    <property type="protein sequence ID" value="EHB92348.1"/>
    <property type="molecule type" value="Genomic_DNA"/>
</dbReference>
<evidence type="ECO:0000313" key="4">
    <source>
        <dbReference type="Proteomes" id="UP000006008"/>
    </source>
</evidence>
<comment type="caution">
    <text evidence="3">The sequence shown here is derived from an EMBL/GenBank/DDBJ whole genome shotgun (WGS) entry which is preliminary data.</text>
</comment>
<gene>
    <name evidence="3" type="ORF">HMPREF9450_01213</name>
</gene>
<reference evidence="3 4" key="1">
    <citation type="submission" date="2011-08" db="EMBL/GenBank/DDBJ databases">
        <title>The Genome Sequence of Alistipes indistinctus YIT 12060.</title>
        <authorList>
            <consortium name="The Broad Institute Genome Sequencing Platform"/>
            <person name="Earl A."/>
            <person name="Ward D."/>
            <person name="Feldgarden M."/>
            <person name="Gevers D."/>
            <person name="Morotomi M."/>
            <person name="Young S.K."/>
            <person name="Zeng Q."/>
            <person name="Gargeya S."/>
            <person name="Fitzgerald M."/>
            <person name="Haas B."/>
            <person name="Abouelleil A."/>
            <person name="Alvarado L."/>
            <person name="Arachchi H.M."/>
            <person name="Berlin A."/>
            <person name="Brown A."/>
            <person name="Chapman S.B."/>
            <person name="Chen Z."/>
            <person name="Dunbar C."/>
            <person name="Freedman E."/>
            <person name="Gearin G."/>
            <person name="Gellesch M."/>
            <person name="Goldberg J."/>
            <person name="Griggs A."/>
            <person name="Gujja S."/>
            <person name="Heiman D."/>
            <person name="Howarth C."/>
            <person name="Larson L."/>
            <person name="Lui A."/>
            <person name="MacDonald P.J.P."/>
            <person name="Montmayeur A."/>
            <person name="Murphy C."/>
            <person name="Neiman D."/>
            <person name="Pearson M."/>
            <person name="Priest M."/>
            <person name="Roberts A."/>
            <person name="Saif S."/>
            <person name="Shea T."/>
            <person name="Shenoy N."/>
            <person name="Sisk P."/>
            <person name="Stolte C."/>
            <person name="Sykes S."/>
            <person name="Wortman J."/>
            <person name="Nusbaum C."/>
            <person name="Birren B."/>
        </authorList>
    </citation>
    <scope>NUCLEOTIDE SEQUENCE [LARGE SCALE GENOMIC DNA]</scope>
    <source>
        <strain evidence="3 4">YIT 12060</strain>
    </source>
</reference>
<organism evidence="3 4">
    <name type="scientific">Alistipes indistinctus YIT 12060</name>
    <dbReference type="NCBI Taxonomy" id="742725"/>
    <lineage>
        <taxon>Bacteria</taxon>
        <taxon>Pseudomonadati</taxon>
        <taxon>Bacteroidota</taxon>
        <taxon>Bacteroidia</taxon>
        <taxon>Bacteroidales</taxon>
        <taxon>Rikenellaceae</taxon>
        <taxon>Alistipes</taxon>
    </lineage>
</organism>
<evidence type="ECO:0000313" key="3">
    <source>
        <dbReference type="EMBL" id="EHB92348.1"/>
    </source>
</evidence>
<dbReference type="HOGENOM" id="CLU_100192_0_0_10"/>
<evidence type="ECO:0008006" key="5">
    <source>
        <dbReference type="Google" id="ProtNLM"/>
    </source>
</evidence>
<feature type="chain" id="PRO_5003477748" description="DUF4369 domain-containing protein" evidence="2">
    <location>
        <begin position="17"/>
        <end position="194"/>
    </location>
</feature>
<sequence>MAAVALLAIVSCTAVSCGSGTSKQGQSAPAAHATANSTVLEVDSLLKNAETLVGQPVVVEGVCTHICQHGGGKIFLMGSDDTQTIRIDAGEKVGKFTPETVNSLVRINGTLNEERIDEAFLSQWEEQAKAQAAAQHGTAGSSCESDQKARGETPVNSVEERISNFRKRIAERQAKEGKNYLSFYSVTADSYEIL</sequence>
<evidence type="ECO:0000256" key="2">
    <source>
        <dbReference type="SAM" id="SignalP"/>
    </source>
</evidence>